<evidence type="ECO:0000313" key="1">
    <source>
        <dbReference type="EMBL" id="KAL2813825.1"/>
    </source>
</evidence>
<evidence type="ECO:0008006" key="3">
    <source>
        <dbReference type="Google" id="ProtNLM"/>
    </source>
</evidence>
<sequence length="58" mass="6271">YYIYVVGGCTSTTSSAPGIVHRHGIVRDNYKPDPPVLLACHSFAAPSIGITRSRPSKR</sequence>
<evidence type="ECO:0000313" key="2">
    <source>
        <dbReference type="Proteomes" id="UP001610334"/>
    </source>
</evidence>
<comment type="caution">
    <text evidence="1">The sequence shown here is derived from an EMBL/GenBank/DDBJ whole genome shotgun (WGS) entry which is preliminary data.</text>
</comment>
<reference evidence="1 2" key="1">
    <citation type="submission" date="2024-07" db="EMBL/GenBank/DDBJ databases">
        <title>Section-level genome sequencing and comparative genomics of Aspergillus sections Usti and Cavernicolus.</title>
        <authorList>
            <consortium name="Lawrence Berkeley National Laboratory"/>
            <person name="Nybo J.L."/>
            <person name="Vesth T.C."/>
            <person name="Theobald S."/>
            <person name="Frisvad J.C."/>
            <person name="Larsen T.O."/>
            <person name="Kjaerboelling I."/>
            <person name="Rothschild-Mancinelli K."/>
            <person name="Lyhne E.K."/>
            <person name="Kogle M.E."/>
            <person name="Barry K."/>
            <person name="Clum A."/>
            <person name="Na H."/>
            <person name="Ledsgaard L."/>
            <person name="Lin J."/>
            <person name="Lipzen A."/>
            <person name="Kuo A."/>
            <person name="Riley R."/>
            <person name="Mondo S."/>
            <person name="Labutti K."/>
            <person name="Haridas S."/>
            <person name="Pangalinan J."/>
            <person name="Salamov A.A."/>
            <person name="Simmons B.A."/>
            <person name="Magnuson J.K."/>
            <person name="Chen J."/>
            <person name="Drula E."/>
            <person name="Henrissat B."/>
            <person name="Wiebenga A."/>
            <person name="Lubbers R.J."/>
            <person name="Gomes A.C."/>
            <person name="Makela M.R."/>
            <person name="Stajich J."/>
            <person name="Grigoriev I.V."/>
            <person name="Mortensen U.H."/>
            <person name="De Vries R.P."/>
            <person name="Baker S.E."/>
            <person name="Andersen M.R."/>
        </authorList>
    </citation>
    <scope>NUCLEOTIDE SEQUENCE [LARGE SCALE GENOMIC DNA]</scope>
    <source>
        <strain evidence="1 2">CBS 588.65</strain>
    </source>
</reference>
<keyword evidence="2" id="KW-1185">Reference proteome</keyword>
<proteinExistence type="predicted"/>
<organism evidence="1 2">
    <name type="scientific">Aspergillus granulosus</name>
    <dbReference type="NCBI Taxonomy" id="176169"/>
    <lineage>
        <taxon>Eukaryota</taxon>
        <taxon>Fungi</taxon>
        <taxon>Dikarya</taxon>
        <taxon>Ascomycota</taxon>
        <taxon>Pezizomycotina</taxon>
        <taxon>Eurotiomycetes</taxon>
        <taxon>Eurotiomycetidae</taxon>
        <taxon>Eurotiales</taxon>
        <taxon>Aspergillaceae</taxon>
        <taxon>Aspergillus</taxon>
        <taxon>Aspergillus subgen. Nidulantes</taxon>
    </lineage>
</organism>
<feature type="non-terminal residue" evidence="1">
    <location>
        <position position="1"/>
    </location>
</feature>
<gene>
    <name evidence="1" type="ORF">BJX63DRAFT_393361</name>
</gene>
<dbReference type="EMBL" id="JBFXLT010000037">
    <property type="protein sequence ID" value="KAL2813825.1"/>
    <property type="molecule type" value="Genomic_DNA"/>
</dbReference>
<name>A0ABR4HET2_9EURO</name>
<dbReference type="Proteomes" id="UP001610334">
    <property type="component" value="Unassembled WGS sequence"/>
</dbReference>
<accession>A0ABR4HET2</accession>
<protein>
    <recommendedName>
        <fullName evidence="3">Actin</fullName>
    </recommendedName>
</protein>